<dbReference type="SUPFAM" id="SSF47370">
    <property type="entry name" value="Bromodomain"/>
    <property type="match status" value="1"/>
</dbReference>
<dbReference type="InterPro" id="IPR051831">
    <property type="entry name" value="Bromodomain_contain_prot"/>
</dbReference>
<keyword evidence="3 6" id="KW-0103">Bromodomain</keyword>
<feature type="region of interest" description="Disordered" evidence="7">
    <location>
        <begin position="1"/>
        <end position="84"/>
    </location>
</feature>
<dbReference type="GO" id="GO:0005634">
    <property type="term" value="C:nucleus"/>
    <property type="evidence" value="ECO:0007669"/>
    <property type="project" value="UniProtKB-SubCell"/>
</dbReference>
<evidence type="ECO:0000256" key="7">
    <source>
        <dbReference type="SAM" id="MobiDB-lite"/>
    </source>
</evidence>
<keyword evidence="4" id="KW-0804">Transcription</keyword>
<dbReference type="GO" id="GO:0006357">
    <property type="term" value="P:regulation of transcription by RNA polymerase II"/>
    <property type="evidence" value="ECO:0007669"/>
    <property type="project" value="TreeGrafter"/>
</dbReference>
<evidence type="ECO:0000256" key="4">
    <source>
        <dbReference type="ARBA" id="ARBA00023163"/>
    </source>
</evidence>
<evidence type="ECO:0000256" key="2">
    <source>
        <dbReference type="ARBA" id="ARBA00023015"/>
    </source>
</evidence>
<dbReference type="PRINTS" id="PR00503">
    <property type="entry name" value="BROMODOMAIN"/>
</dbReference>
<dbReference type="PANTHER" id="PTHR22881:SF27">
    <property type="entry name" value="BROMODOMAIN CONTAINING 7_9"/>
    <property type="match status" value="1"/>
</dbReference>
<dbReference type="AlphaFoldDB" id="A0A0B1SX85"/>
<keyword evidence="2" id="KW-0805">Transcription regulation</keyword>
<dbReference type="OrthoDB" id="21648at2759"/>
<dbReference type="PROSITE" id="PS50014">
    <property type="entry name" value="BROMODOMAIN_2"/>
    <property type="match status" value="1"/>
</dbReference>
<accession>A0A0B1SX85</accession>
<feature type="compositionally biased region" description="Basic residues" evidence="7">
    <location>
        <begin position="21"/>
        <end position="30"/>
    </location>
</feature>
<evidence type="ECO:0000313" key="10">
    <source>
        <dbReference type="Proteomes" id="UP000053660"/>
    </source>
</evidence>
<feature type="domain" description="Bromo" evidence="8">
    <location>
        <begin position="105"/>
        <end position="175"/>
    </location>
</feature>
<keyword evidence="5" id="KW-0539">Nucleus</keyword>
<evidence type="ECO:0000256" key="6">
    <source>
        <dbReference type="PROSITE-ProRule" id="PRU00035"/>
    </source>
</evidence>
<feature type="compositionally biased region" description="Acidic residues" evidence="7">
    <location>
        <begin position="1"/>
        <end position="10"/>
    </location>
</feature>
<dbReference type="InterPro" id="IPR036427">
    <property type="entry name" value="Bromodomain-like_sf"/>
</dbReference>
<dbReference type="SMART" id="SM00297">
    <property type="entry name" value="BROMO"/>
    <property type="match status" value="1"/>
</dbReference>
<name>A0A0B1SX85_OESDE</name>
<dbReference type="EMBL" id="KN553593">
    <property type="protein sequence ID" value="KHJ89923.1"/>
    <property type="molecule type" value="Genomic_DNA"/>
</dbReference>
<sequence length="347" mass="38851">MGDNEEDSGTEETTGSETPGKPKKKARRRAHLTDYSARRKQREKEKEKLRKAGMLEEPATAAPAEPEEKKPTPPPETPEPVIKTPSVKKYSPLQLMADHLLRKVMSKDPEEYFAFPVTPSMAPDYHTIIAHPMDFSTMRQKIEDDAYQNITEMRTDAELIVSNALTYNNPNTVYHLAATRLSAIVKYYFSEQYLRYIFHTLPFANKIPLEKAGLVPLAVTAVKQENRRRQALVDDMTPDDCLRAADPAARPRLSTRLPNAKLAFLDNKDGATVLNVIGETEKKGIKLGDIVGPLEEGTPGMLSLGDHRLSGQSMITYLNYGPFASFAPQYDSTWATLTKSDSDLLLR</sequence>
<dbReference type="InterPro" id="IPR021900">
    <property type="entry name" value="DUF3512"/>
</dbReference>
<evidence type="ECO:0000256" key="1">
    <source>
        <dbReference type="ARBA" id="ARBA00004123"/>
    </source>
</evidence>
<protein>
    <submittedName>
        <fullName evidence="9">Bromodomain protein</fullName>
    </submittedName>
</protein>
<evidence type="ECO:0000313" key="9">
    <source>
        <dbReference type="EMBL" id="KHJ89923.1"/>
    </source>
</evidence>
<dbReference type="Gene3D" id="1.20.920.10">
    <property type="entry name" value="Bromodomain-like"/>
    <property type="match status" value="1"/>
</dbReference>
<keyword evidence="10" id="KW-1185">Reference proteome</keyword>
<evidence type="ECO:0000256" key="3">
    <source>
        <dbReference type="ARBA" id="ARBA00023117"/>
    </source>
</evidence>
<dbReference type="Pfam" id="PF12024">
    <property type="entry name" value="DUF3512"/>
    <property type="match status" value="1"/>
</dbReference>
<dbReference type="PANTHER" id="PTHR22881">
    <property type="entry name" value="BROMODOMAIN CONTAINING PROTEIN"/>
    <property type="match status" value="1"/>
</dbReference>
<comment type="subcellular location">
    <subcellularLocation>
        <location evidence="1">Nucleus</location>
    </subcellularLocation>
</comment>
<evidence type="ECO:0000259" key="8">
    <source>
        <dbReference type="PROSITE" id="PS50014"/>
    </source>
</evidence>
<gene>
    <name evidence="9" type="ORF">OESDEN_10242</name>
</gene>
<evidence type="ECO:0000256" key="5">
    <source>
        <dbReference type="ARBA" id="ARBA00023242"/>
    </source>
</evidence>
<dbReference type="InterPro" id="IPR001487">
    <property type="entry name" value="Bromodomain"/>
</dbReference>
<reference evidence="9 10" key="1">
    <citation type="submission" date="2014-03" db="EMBL/GenBank/DDBJ databases">
        <title>Draft genome of the hookworm Oesophagostomum dentatum.</title>
        <authorList>
            <person name="Mitreva M."/>
        </authorList>
    </citation>
    <scope>NUCLEOTIDE SEQUENCE [LARGE SCALE GENOMIC DNA]</scope>
    <source>
        <strain evidence="9 10">OD-Hann</strain>
    </source>
</reference>
<feature type="compositionally biased region" description="Basic and acidic residues" evidence="7">
    <location>
        <begin position="42"/>
        <end position="54"/>
    </location>
</feature>
<dbReference type="Pfam" id="PF00439">
    <property type="entry name" value="Bromodomain"/>
    <property type="match status" value="1"/>
</dbReference>
<proteinExistence type="predicted"/>
<organism evidence="9 10">
    <name type="scientific">Oesophagostomum dentatum</name>
    <name type="common">Nodular worm</name>
    <dbReference type="NCBI Taxonomy" id="61180"/>
    <lineage>
        <taxon>Eukaryota</taxon>
        <taxon>Metazoa</taxon>
        <taxon>Ecdysozoa</taxon>
        <taxon>Nematoda</taxon>
        <taxon>Chromadorea</taxon>
        <taxon>Rhabditida</taxon>
        <taxon>Rhabditina</taxon>
        <taxon>Rhabditomorpha</taxon>
        <taxon>Strongyloidea</taxon>
        <taxon>Strongylidae</taxon>
        <taxon>Oesophagostomum</taxon>
    </lineage>
</organism>
<dbReference type="Proteomes" id="UP000053660">
    <property type="component" value="Unassembled WGS sequence"/>
</dbReference>